<reference evidence="2" key="2">
    <citation type="submission" date="2013-10" db="EMBL/GenBank/DDBJ databases">
        <authorList>
            <person name="Aslett M."/>
        </authorList>
    </citation>
    <scope>NUCLEOTIDE SEQUENCE [LARGE SCALE GENOMIC DNA]</scope>
    <source>
        <strain evidence="2">Houghton</strain>
    </source>
</reference>
<evidence type="ECO:0000256" key="1">
    <source>
        <dbReference type="SAM" id="MobiDB-lite"/>
    </source>
</evidence>
<gene>
    <name evidence="2" type="ORF">EPH_0020300</name>
</gene>
<sequence length="155" mass="17087">MEPTVHEGEEGVHKGGIQCLMNKGKLGQLGEKGGPEVNLWMSLRHLLNQEAVDKLATEVRLQQITHTDRHPPTSHRILGNPSESRDSRQTGDRSAPAADHPYGPPPPYEPPDSWEYPLGIFLGPPPPYEPREVEEGLCKGPVICGSHSYESTTVR</sequence>
<dbReference type="Proteomes" id="UP000018201">
    <property type="component" value="Unassembled WGS sequence"/>
</dbReference>
<accession>U6H3T1</accession>
<evidence type="ECO:0000313" key="3">
    <source>
        <dbReference type="Proteomes" id="UP000018201"/>
    </source>
</evidence>
<reference evidence="2" key="1">
    <citation type="submission" date="2013-10" db="EMBL/GenBank/DDBJ databases">
        <title>Genomic analysis of the causative agents of coccidiosis in chickens.</title>
        <authorList>
            <person name="Reid A.J."/>
            <person name="Blake D."/>
            <person name="Billington K."/>
            <person name="Browne H."/>
            <person name="Dunn M."/>
            <person name="Hung S."/>
            <person name="Kawahara F."/>
            <person name="Miranda-Saavedra D."/>
            <person name="Mourier T."/>
            <person name="Nagra H."/>
            <person name="Otto T.D."/>
            <person name="Rawlings N."/>
            <person name="Sanchez A."/>
            <person name="Sanders M."/>
            <person name="Subramaniam C."/>
            <person name="Tay Y."/>
            <person name="Dear P."/>
            <person name="Doerig C."/>
            <person name="Gruber A."/>
            <person name="Parkinson J."/>
            <person name="Shirley M."/>
            <person name="Wan K.L."/>
            <person name="Berriman M."/>
            <person name="Tomley F."/>
            <person name="Pain A."/>
        </authorList>
    </citation>
    <scope>NUCLEOTIDE SEQUENCE [LARGE SCALE GENOMIC DNA]</scope>
    <source>
        <strain evidence="2">Houghton</strain>
    </source>
</reference>
<name>U6H3T1_9EIME</name>
<keyword evidence="3" id="KW-1185">Reference proteome</keyword>
<organism evidence="2 3">
    <name type="scientific">Eimeria praecox</name>
    <dbReference type="NCBI Taxonomy" id="51316"/>
    <lineage>
        <taxon>Eukaryota</taxon>
        <taxon>Sar</taxon>
        <taxon>Alveolata</taxon>
        <taxon>Apicomplexa</taxon>
        <taxon>Conoidasida</taxon>
        <taxon>Coccidia</taxon>
        <taxon>Eucoccidiorida</taxon>
        <taxon>Eimeriorina</taxon>
        <taxon>Eimeriidae</taxon>
        <taxon>Eimeria</taxon>
    </lineage>
</organism>
<dbReference type="VEuPathDB" id="ToxoDB:EPH_0020300"/>
<protein>
    <submittedName>
        <fullName evidence="2">Uncharacterized protein</fullName>
    </submittedName>
</protein>
<dbReference type="EMBL" id="HG695476">
    <property type="protein sequence ID" value="CDI86507.1"/>
    <property type="molecule type" value="Genomic_DNA"/>
</dbReference>
<evidence type="ECO:0000313" key="2">
    <source>
        <dbReference type="EMBL" id="CDI86507.1"/>
    </source>
</evidence>
<proteinExistence type="predicted"/>
<dbReference type="AlphaFoldDB" id="U6H3T1"/>
<feature type="region of interest" description="Disordered" evidence="1">
    <location>
        <begin position="62"/>
        <end position="133"/>
    </location>
</feature>